<keyword evidence="3" id="KW-1185">Reference proteome</keyword>
<feature type="compositionally biased region" description="Polar residues" evidence="1">
    <location>
        <begin position="118"/>
        <end position="130"/>
    </location>
</feature>
<dbReference type="GO" id="GO:0005737">
    <property type="term" value="C:cytoplasm"/>
    <property type="evidence" value="ECO:0007669"/>
    <property type="project" value="TreeGrafter"/>
</dbReference>
<proteinExistence type="predicted"/>
<name>A0AA39WQU2_9PEZI</name>
<dbReference type="InterPro" id="IPR052670">
    <property type="entry name" value="UPF0654_domain"/>
</dbReference>
<evidence type="ECO:0000256" key="1">
    <source>
        <dbReference type="SAM" id="MobiDB-lite"/>
    </source>
</evidence>
<organism evidence="2 3">
    <name type="scientific">Immersiella caudata</name>
    <dbReference type="NCBI Taxonomy" id="314043"/>
    <lineage>
        <taxon>Eukaryota</taxon>
        <taxon>Fungi</taxon>
        <taxon>Dikarya</taxon>
        <taxon>Ascomycota</taxon>
        <taxon>Pezizomycotina</taxon>
        <taxon>Sordariomycetes</taxon>
        <taxon>Sordariomycetidae</taxon>
        <taxon>Sordariales</taxon>
        <taxon>Lasiosphaeriaceae</taxon>
        <taxon>Immersiella</taxon>
    </lineage>
</organism>
<dbReference type="PANTHER" id="PTHR36576:SF2">
    <property type="entry name" value="PROTEIN CON-6, PUTATIVE (AFU_ORTHOLOGUE AFUA_4G03615)-RELATED"/>
    <property type="match status" value="1"/>
</dbReference>
<evidence type="ECO:0000313" key="3">
    <source>
        <dbReference type="Proteomes" id="UP001175000"/>
    </source>
</evidence>
<dbReference type="Pfam" id="PF10346">
    <property type="entry name" value="Con-6"/>
    <property type="match status" value="2"/>
</dbReference>
<reference evidence="2" key="1">
    <citation type="submission" date="2023-06" db="EMBL/GenBank/DDBJ databases">
        <title>Genome-scale phylogeny and comparative genomics of the fungal order Sordariales.</title>
        <authorList>
            <consortium name="Lawrence Berkeley National Laboratory"/>
            <person name="Hensen N."/>
            <person name="Bonometti L."/>
            <person name="Westerberg I."/>
            <person name="Brannstrom I.O."/>
            <person name="Guillou S."/>
            <person name="Cros-Aarteil S."/>
            <person name="Calhoun S."/>
            <person name="Haridas S."/>
            <person name="Kuo A."/>
            <person name="Mondo S."/>
            <person name="Pangilinan J."/>
            <person name="Riley R."/>
            <person name="Labutti K."/>
            <person name="Andreopoulos B."/>
            <person name="Lipzen A."/>
            <person name="Chen C."/>
            <person name="Yanf M."/>
            <person name="Daum C."/>
            <person name="Ng V."/>
            <person name="Clum A."/>
            <person name="Steindorff A."/>
            <person name="Ohm R."/>
            <person name="Martin F."/>
            <person name="Silar P."/>
            <person name="Natvig D."/>
            <person name="Lalanne C."/>
            <person name="Gautier V."/>
            <person name="Ament-Velasquez S.L."/>
            <person name="Kruys A."/>
            <person name="Hutchinson M.I."/>
            <person name="Powell A.J."/>
            <person name="Barry K."/>
            <person name="Miller A.N."/>
            <person name="Grigoriev I.V."/>
            <person name="Debuchy R."/>
            <person name="Gladieux P."/>
            <person name="Thoren M.H."/>
            <person name="Johannesson H."/>
        </authorList>
    </citation>
    <scope>NUCLEOTIDE SEQUENCE</scope>
    <source>
        <strain evidence="2">CBS 606.72</strain>
    </source>
</reference>
<feature type="region of interest" description="Disordered" evidence="1">
    <location>
        <begin position="48"/>
        <end position="174"/>
    </location>
</feature>
<accession>A0AA39WQU2</accession>
<dbReference type="EMBL" id="JAULSU010000004">
    <property type="protein sequence ID" value="KAK0619665.1"/>
    <property type="molecule type" value="Genomic_DNA"/>
</dbReference>
<sequence>MADRGNREWGLKAAINNPLVSEQVKQRDREILGTEFGEHFEEGISYRKATAESASPEPEMSSGLEGFEEDMECMENPPPRVKQTTGLRSAATPPVSKSSKMSSSEMMESSSSSKPTKIRSSSAGPTSSRIQEIGGKDAGNVIRGLKAAITNPNVSEKAKEKNRKKLRELGESVD</sequence>
<feature type="compositionally biased region" description="Low complexity" evidence="1">
    <location>
        <begin position="96"/>
        <end position="114"/>
    </location>
</feature>
<protein>
    <submittedName>
        <fullName evidence="2">Uncharacterized protein</fullName>
    </submittedName>
</protein>
<feature type="compositionally biased region" description="Low complexity" evidence="1">
    <location>
        <begin position="51"/>
        <end position="62"/>
    </location>
</feature>
<dbReference type="InterPro" id="IPR018824">
    <property type="entry name" value="Conidiation-specific_6"/>
</dbReference>
<dbReference type="PANTHER" id="PTHR36576">
    <property type="entry name" value="UPF0654 PROTEIN C11D3.01C-RELATED"/>
    <property type="match status" value="1"/>
</dbReference>
<dbReference type="AlphaFoldDB" id="A0AA39WQU2"/>
<evidence type="ECO:0000313" key="2">
    <source>
        <dbReference type="EMBL" id="KAK0619665.1"/>
    </source>
</evidence>
<comment type="caution">
    <text evidence="2">The sequence shown here is derived from an EMBL/GenBank/DDBJ whole genome shotgun (WGS) entry which is preliminary data.</text>
</comment>
<gene>
    <name evidence="2" type="ORF">B0T14DRAFT_566493</name>
</gene>
<dbReference type="Proteomes" id="UP001175000">
    <property type="component" value="Unassembled WGS sequence"/>
</dbReference>